<keyword evidence="2" id="KW-0472">Membrane</keyword>
<dbReference type="EMBL" id="JBHSKP010000053">
    <property type="protein sequence ID" value="MFC5156936.1"/>
    <property type="molecule type" value="Genomic_DNA"/>
</dbReference>
<evidence type="ECO:0000256" key="1">
    <source>
        <dbReference type="SAM" id="MobiDB-lite"/>
    </source>
</evidence>
<reference evidence="4" key="1">
    <citation type="journal article" date="2019" name="Int. J. Syst. Evol. Microbiol.">
        <title>The Global Catalogue of Microorganisms (GCM) 10K type strain sequencing project: providing services to taxonomists for standard genome sequencing and annotation.</title>
        <authorList>
            <consortium name="The Broad Institute Genomics Platform"/>
            <consortium name="The Broad Institute Genome Sequencing Center for Infectious Disease"/>
            <person name="Wu L."/>
            <person name="Ma J."/>
        </authorList>
    </citation>
    <scope>NUCLEOTIDE SEQUENCE [LARGE SCALE GENOMIC DNA]</scope>
    <source>
        <strain evidence="4">PCU 266</strain>
    </source>
</reference>
<keyword evidence="2" id="KW-1133">Transmembrane helix</keyword>
<comment type="caution">
    <text evidence="3">The sequence shown here is derived from an EMBL/GenBank/DDBJ whole genome shotgun (WGS) entry which is preliminary data.</text>
</comment>
<evidence type="ECO:0000313" key="4">
    <source>
        <dbReference type="Proteomes" id="UP001596160"/>
    </source>
</evidence>
<name>A0ABW0AUY9_9ACTN</name>
<accession>A0ABW0AUY9</accession>
<keyword evidence="2" id="KW-0812">Transmembrane</keyword>
<organism evidence="3 4">
    <name type="scientific">Streptomyces amakusaensis</name>
    <dbReference type="NCBI Taxonomy" id="67271"/>
    <lineage>
        <taxon>Bacteria</taxon>
        <taxon>Bacillati</taxon>
        <taxon>Actinomycetota</taxon>
        <taxon>Actinomycetes</taxon>
        <taxon>Kitasatosporales</taxon>
        <taxon>Streptomycetaceae</taxon>
        <taxon>Streptomyces</taxon>
    </lineage>
</organism>
<evidence type="ECO:0000256" key="2">
    <source>
        <dbReference type="SAM" id="Phobius"/>
    </source>
</evidence>
<keyword evidence="4" id="KW-1185">Reference proteome</keyword>
<feature type="region of interest" description="Disordered" evidence="1">
    <location>
        <begin position="1"/>
        <end position="22"/>
    </location>
</feature>
<proteinExistence type="predicted"/>
<sequence length="56" mass="6085">MRSTIARDPYGHGSTAPRPRERDYREVALPGAQAVVVYYVSAPAALTITAVRLISL</sequence>
<evidence type="ECO:0000313" key="3">
    <source>
        <dbReference type="EMBL" id="MFC5156936.1"/>
    </source>
</evidence>
<feature type="transmembrane region" description="Helical" evidence="2">
    <location>
        <begin position="36"/>
        <end position="54"/>
    </location>
</feature>
<protein>
    <submittedName>
        <fullName evidence="3">Uncharacterized protein</fullName>
    </submittedName>
</protein>
<gene>
    <name evidence="3" type="ORF">ACFPRH_35015</name>
</gene>
<dbReference type="RefSeq" id="WP_381735598.1">
    <property type="nucleotide sequence ID" value="NZ_JBHSKP010000053.1"/>
</dbReference>
<dbReference type="Proteomes" id="UP001596160">
    <property type="component" value="Unassembled WGS sequence"/>
</dbReference>